<feature type="region of interest" description="Disordered" evidence="1">
    <location>
        <begin position="149"/>
        <end position="233"/>
    </location>
</feature>
<comment type="caution">
    <text evidence="2">The sequence shown here is derived from an EMBL/GenBank/DDBJ whole genome shotgun (WGS) entry which is preliminary data.</text>
</comment>
<dbReference type="GO" id="GO:0003676">
    <property type="term" value="F:nucleic acid binding"/>
    <property type="evidence" value="ECO:0007669"/>
    <property type="project" value="InterPro"/>
</dbReference>
<organism evidence="2 3">
    <name type="scientific">Vitis vinifera</name>
    <name type="common">Grape</name>
    <dbReference type="NCBI Taxonomy" id="29760"/>
    <lineage>
        <taxon>Eukaryota</taxon>
        <taxon>Viridiplantae</taxon>
        <taxon>Streptophyta</taxon>
        <taxon>Embryophyta</taxon>
        <taxon>Tracheophyta</taxon>
        <taxon>Spermatophyta</taxon>
        <taxon>Magnoliopsida</taxon>
        <taxon>eudicotyledons</taxon>
        <taxon>Gunneridae</taxon>
        <taxon>Pentapetalae</taxon>
        <taxon>rosids</taxon>
        <taxon>Vitales</taxon>
        <taxon>Vitaceae</taxon>
        <taxon>Viteae</taxon>
        <taxon>Vitis</taxon>
    </lineage>
</organism>
<dbReference type="Proteomes" id="UP000288805">
    <property type="component" value="Unassembled WGS sequence"/>
</dbReference>
<name>A0A438J9T9_VITVI</name>
<protein>
    <submittedName>
        <fullName evidence="2">Uncharacterized protein</fullName>
    </submittedName>
</protein>
<feature type="compositionally biased region" description="Polar residues" evidence="1">
    <location>
        <begin position="202"/>
        <end position="212"/>
    </location>
</feature>
<proteinExistence type="predicted"/>
<gene>
    <name evidence="2" type="ORF">CK203_027376</name>
</gene>
<evidence type="ECO:0000256" key="1">
    <source>
        <dbReference type="SAM" id="MobiDB-lite"/>
    </source>
</evidence>
<accession>A0A438J9T9</accession>
<dbReference type="AlphaFoldDB" id="A0A438J9T9"/>
<dbReference type="InterPro" id="IPR036397">
    <property type="entry name" value="RNaseH_sf"/>
</dbReference>
<dbReference type="Gene3D" id="3.30.420.10">
    <property type="entry name" value="Ribonuclease H-like superfamily/Ribonuclease H"/>
    <property type="match status" value="1"/>
</dbReference>
<evidence type="ECO:0000313" key="2">
    <source>
        <dbReference type="EMBL" id="RVX05730.1"/>
    </source>
</evidence>
<evidence type="ECO:0000313" key="3">
    <source>
        <dbReference type="Proteomes" id="UP000288805"/>
    </source>
</evidence>
<dbReference type="EMBL" id="QGNW01000055">
    <property type="protein sequence ID" value="RVX05730.1"/>
    <property type="molecule type" value="Genomic_DNA"/>
</dbReference>
<reference evidence="2 3" key="1">
    <citation type="journal article" date="2018" name="PLoS Genet.">
        <title>Population sequencing reveals clonal diversity and ancestral inbreeding in the grapevine cultivar Chardonnay.</title>
        <authorList>
            <person name="Roach M.J."/>
            <person name="Johnson D.L."/>
            <person name="Bohlmann J."/>
            <person name="van Vuuren H.J."/>
            <person name="Jones S.J."/>
            <person name="Pretorius I.S."/>
            <person name="Schmidt S.A."/>
            <person name="Borneman A.R."/>
        </authorList>
    </citation>
    <scope>NUCLEOTIDE SEQUENCE [LARGE SCALE GENOMIC DNA]</scope>
    <source>
        <strain evidence="3">cv. Chardonnay</strain>
        <tissue evidence="2">Leaf</tissue>
    </source>
</reference>
<sequence length="527" mass="58505">MKVVNTNRKNWSIKLLNSLWAYRTAYKTILGMSPYRLVYGKTCHLLVELEYKAWWAIKKLNMDLSKVGLKRFLDLNELKELRNNAYINSKIAKEKLKRQAEIKVHRRDFKSVVRVLKDSWQRKNQDNSHNFAGASSTRVPCDFPFQATEASQIPPSKGGAPTSPSSPALQRRYETRRLPTTPGVTTSRPESSMRCPPAKRAGTSSPGESSRALQPKSPVATHARAPADSELPSDMSLESIIRRPMLTASPIEGNLDCRARPFHSELYFDQEAIFDHFSEGASTWDAPRRCGAMLQPLSPTAFASLVHFEKKVHMKKLQRANTIALLFSRLLCLILEYMGFPTEPRFEHCRLCPERFTLNKWNQLAGYSALPGAPPMVTPPVPSQTEHGKLPTKTIPPAPASPTSAPLVPMLEATFAASPMTPTIPPVAPTTSKPSITISASEFHGLVHTFQKLTTTHAALFQQMAKMQPLAPTEETIPTEDTTTIEVQILPPQEATIYAIASYEPQIVDTVTTTPEDASSPPEAPTT</sequence>